<accession>A0ABV6JCR6</accession>
<keyword evidence="2" id="KW-1185">Reference proteome</keyword>
<dbReference type="Proteomes" id="UP001589818">
    <property type="component" value="Unassembled WGS sequence"/>
</dbReference>
<dbReference type="SUPFAM" id="SSF52540">
    <property type="entry name" value="P-loop containing nucleoside triphosphate hydrolases"/>
    <property type="match status" value="1"/>
</dbReference>
<proteinExistence type="predicted"/>
<gene>
    <name evidence="1" type="ORF">ACFFJ8_20295</name>
</gene>
<name>A0ABV6JCR6_9BACL</name>
<dbReference type="RefSeq" id="WP_204820616.1">
    <property type="nucleotide sequence ID" value="NZ_JANHOF010000013.1"/>
</dbReference>
<evidence type="ECO:0000313" key="1">
    <source>
        <dbReference type="EMBL" id="MFC0393698.1"/>
    </source>
</evidence>
<comment type="caution">
    <text evidence="1">The sequence shown here is derived from an EMBL/GenBank/DDBJ whole genome shotgun (WGS) entry which is preliminary data.</text>
</comment>
<sequence>MSKTSARLILMEGLPSTGKSMNSGLLLTQFERNGRQARWIHEVARPHPTLFFHEACIDSHEYAGFIARYPNAADVLERIGMKRNSSIGIDLLDAEWNYAEAMGADALRDLGQYDVWNFTLERYMEAALEKWRYFVQAQIASDEIIILDSSIFQYQIYSFLLVDAPFSKLKAFIEEIYEIIMPLQPSLVYYYRENTEDTIDYLAESRGIGFFNRIWERDRKQPYYKDRPQGAEGYNMFLRDYGAYAKKLFDSAPISKLLLEITEGNWEEYTGLLMSFVNISSIAPPAARFPSGQFVNETLNQQLTFIDDYCITPGGGRKRLSPKSDTEYYLHDIPVTFRWIQDRIVVEGEQLIDRWTASGTIFQRIRSD</sequence>
<reference evidence="1 2" key="1">
    <citation type="submission" date="2024-09" db="EMBL/GenBank/DDBJ databases">
        <authorList>
            <person name="Sun Q."/>
            <person name="Mori K."/>
        </authorList>
    </citation>
    <scope>NUCLEOTIDE SEQUENCE [LARGE SCALE GENOMIC DNA]</scope>
    <source>
        <strain evidence="1 2">CCM 4839</strain>
    </source>
</reference>
<protein>
    <recommendedName>
        <fullName evidence="3">Thymidylate kinase</fullName>
    </recommendedName>
</protein>
<dbReference type="InterPro" id="IPR027417">
    <property type="entry name" value="P-loop_NTPase"/>
</dbReference>
<evidence type="ECO:0008006" key="3">
    <source>
        <dbReference type="Google" id="ProtNLM"/>
    </source>
</evidence>
<organism evidence="1 2">
    <name type="scientific">Paenibacillus mendelii</name>
    <dbReference type="NCBI Taxonomy" id="206163"/>
    <lineage>
        <taxon>Bacteria</taxon>
        <taxon>Bacillati</taxon>
        <taxon>Bacillota</taxon>
        <taxon>Bacilli</taxon>
        <taxon>Bacillales</taxon>
        <taxon>Paenibacillaceae</taxon>
        <taxon>Paenibacillus</taxon>
    </lineage>
</organism>
<dbReference type="EMBL" id="JBHLVF010000034">
    <property type="protein sequence ID" value="MFC0393698.1"/>
    <property type="molecule type" value="Genomic_DNA"/>
</dbReference>
<evidence type="ECO:0000313" key="2">
    <source>
        <dbReference type="Proteomes" id="UP001589818"/>
    </source>
</evidence>